<dbReference type="InterPro" id="IPR019734">
    <property type="entry name" value="TPR_rpt"/>
</dbReference>
<feature type="signal peptide" evidence="2">
    <location>
        <begin position="1"/>
        <end position="21"/>
    </location>
</feature>
<dbReference type="Gene3D" id="1.25.40.10">
    <property type="entry name" value="Tetratricopeptide repeat domain"/>
    <property type="match status" value="1"/>
</dbReference>
<evidence type="ECO:0000313" key="4">
    <source>
        <dbReference type="Proteomes" id="UP000197153"/>
    </source>
</evidence>
<proteinExistence type="predicted"/>
<feature type="chain" id="PRO_5013258786" evidence="2">
    <location>
        <begin position="22"/>
        <end position="254"/>
    </location>
</feature>
<evidence type="ECO:0000256" key="2">
    <source>
        <dbReference type="SAM" id="SignalP"/>
    </source>
</evidence>
<evidence type="ECO:0000256" key="1">
    <source>
        <dbReference type="PROSITE-ProRule" id="PRU00339"/>
    </source>
</evidence>
<dbReference type="KEGG" id="nao:Y958_06490"/>
<dbReference type="PROSITE" id="PS50293">
    <property type="entry name" value="TPR_REGION"/>
    <property type="match status" value="1"/>
</dbReference>
<name>A0A248JPR2_9PROT</name>
<accession>A0A248JPR2</accession>
<evidence type="ECO:0000313" key="3">
    <source>
        <dbReference type="EMBL" id="ASG20500.1"/>
    </source>
</evidence>
<protein>
    <submittedName>
        <fullName evidence="3">Uncharacterized protein</fullName>
    </submittedName>
</protein>
<dbReference type="EMBL" id="CP022110">
    <property type="protein sequence ID" value="ASG20500.1"/>
    <property type="molecule type" value="Genomic_DNA"/>
</dbReference>
<dbReference type="InterPro" id="IPR011990">
    <property type="entry name" value="TPR-like_helical_dom_sf"/>
</dbReference>
<dbReference type="Pfam" id="PF13424">
    <property type="entry name" value="TPR_12"/>
    <property type="match status" value="1"/>
</dbReference>
<dbReference type="SMART" id="SM00028">
    <property type="entry name" value="TPR"/>
    <property type="match status" value="3"/>
</dbReference>
<sequence>MRGGNSHPLPILVLLACAACAGPPAGETAAPPVKVPLVTSSLPTADLTPDPALGKALREGLLAVRAGDPRRAVNAHFNPVINIYEARYRAVPGRVYCARSMEEAARYMKDALRAHQPARVVEAGLVLAYVYRARELMILDDPVAAQAGLERARVLSPANAAVLVQLGAAYKAQNKTPQALEAYQAAVESIDLSPSETKARETIDAFYGLGSTYVALGRLDEAEATYRRCLKVLPGNALAEMELKEVQRQRTQGR</sequence>
<dbReference type="PROSITE" id="PS50005">
    <property type="entry name" value="TPR"/>
    <property type="match status" value="1"/>
</dbReference>
<feature type="repeat" description="TPR" evidence="1">
    <location>
        <begin position="203"/>
        <end position="236"/>
    </location>
</feature>
<keyword evidence="1" id="KW-0802">TPR repeat</keyword>
<gene>
    <name evidence="3" type="ORF">Y958_06490</name>
</gene>
<dbReference type="AlphaFoldDB" id="A0A248JPR2"/>
<dbReference type="PROSITE" id="PS51257">
    <property type="entry name" value="PROKAR_LIPOPROTEIN"/>
    <property type="match status" value="1"/>
</dbReference>
<dbReference type="Proteomes" id="UP000197153">
    <property type="component" value="Chromosome 1"/>
</dbReference>
<keyword evidence="4" id="KW-1185">Reference proteome</keyword>
<dbReference type="SUPFAM" id="SSF48452">
    <property type="entry name" value="TPR-like"/>
    <property type="match status" value="1"/>
</dbReference>
<reference evidence="3 4" key="1">
    <citation type="submission" date="2017-06" db="EMBL/GenBank/DDBJ databases">
        <title>Complete genome sequence of Nitrospirillum amazonense strain CBAmC, an endophytic nitrogen-fixing and plant growth-promoting bacterium, isolated from sugarcane.</title>
        <authorList>
            <person name="Schwab S."/>
            <person name="dos Santos Teixeira K.R."/>
            <person name="Simoes Araujo J.L."/>
            <person name="Soares Vidal M."/>
            <person name="Borges de Freitas H.R."/>
            <person name="Rivello Crivelaro A.L."/>
            <person name="Bueno de Camargo Nunes A."/>
            <person name="dos Santos C.M."/>
            <person name="Palmeira da Silva Rosa D."/>
            <person name="da Silva Padilha D."/>
            <person name="da Silva E."/>
            <person name="Araujo Terra L."/>
            <person name="Soares Mendes V."/>
            <person name="Farinelli L."/>
            <person name="Magalhaes Cruz L."/>
            <person name="Baldani J.I."/>
        </authorList>
    </citation>
    <scope>NUCLEOTIDE SEQUENCE [LARGE SCALE GENOMIC DNA]</scope>
    <source>
        <strain evidence="3 4">CBAmC</strain>
    </source>
</reference>
<organism evidence="3 4">
    <name type="scientific">Nitrospirillum viridazoti CBAmc</name>
    <dbReference type="NCBI Taxonomy" id="1441467"/>
    <lineage>
        <taxon>Bacteria</taxon>
        <taxon>Pseudomonadati</taxon>
        <taxon>Pseudomonadota</taxon>
        <taxon>Alphaproteobacteria</taxon>
        <taxon>Rhodospirillales</taxon>
        <taxon>Azospirillaceae</taxon>
        <taxon>Nitrospirillum</taxon>
        <taxon>Nitrospirillum viridazoti</taxon>
    </lineage>
</organism>
<keyword evidence="2" id="KW-0732">Signal</keyword>